<sequence length="72" mass="7903">MGPKMRDKLPCRRNTRNLEKGLSRVKDDRSENVRREDTEAVNVKGEEVRPKETVVKTIAEGGHGGNGGGNDG</sequence>
<comment type="caution">
    <text evidence="2">The sequence shown here is derived from an EMBL/GenBank/DDBJ whole genome shotgun (WGS) entry which is preliminary data.</text>
</comment>
<accession>A0A8S9KPA6</accession>
<organism evidence="2 3">
    <name type="scientific">Brassica cretica</name>
    <name type="common">Mustard</name>
    <dbReference type="NCBI Taxonomy" id="69181"/>
    <lineage>
        <taxon>Eukaryota</taxon>
        <taxon>Viridiplantae</taxon>
        <taxon>Streptophyta</taxon>
        <taxon>Embryophyta</taxon>
        <taxon>Tracheophyta</taxon>
        <taxon>Spermatophyta</taxon>
        <taxon>Magnoliopsida</taxon>
        <taxon>eudicotyledons</taxon>
        <taxon>Gunneridae</taxon>
        <taxon>Pentapetalae</taxon>
        <taxon>rosids</taxon>
        <taxon>malvids</taxon>
        <taxon>Brassicales</taxon>
        <taxon>Brassicaceae</taxon>
        <taxon>Brassiceae</taxon>
        <taxon>Brassica</taxon>
    </lineage>
</organism>
<evidence type="ECO:0000313" key="2">
    <source>
        <dbReference type="EMBL" id="KAF2595902.1"/>
    </source>
</evidence>
<protein>
    <submittedName>
        <fullName evidence="2">Uncharacterized protein</fullName>
    </submittedName>
</protein>
<dbReference type="AlphaFoldDB" id="A0A8S9KPA6"/>
<reference evidence="2" key="1">
    <citation type="submission" date="2019-12" db="EMBL/GenBank/DDBJ databases">
        <title>Genome sequencing and annotation of Brassica cretica.</title>
        <authorList>
            <person name="Studholme D.J."/>
            <person name="Sarris P.F."/>
        </authorList>
    </citation>
    <scope>NUCLEOTIDE SEQUENCE</scope>
    <source>
        <strain evidence="2">PFS-001/15</strain>
        <tissue evidence="2">Leaf</tissue>
    </source>
</reference>
<dbReference type="Proteomes" id="UP000712281">
    <property type="component" value="Unassembled WGS sequence"/>
</dbReference>
<name>A0A8S9KPA6_BRACR</name>
<gene>
    <name evidence="2" type="ORF">F2Q68_00011256</name>
</gene>
<feature type="region of interest" description="Disordered" evidence="1">
    <location>
        <begin position="1"/>
        <end position="49"/>
    </location>
</feature>
<proteinExistence type="predicted"/>
<dbReference type="EMBL" id="QGKW02000717">
    <property type="protein sequence ID" value="KAF2595902.1"/>
    <property type="molecule type" value="Genomic_DNA"/>
</dbReference>
<evidence type="ECO:0000256" key="1">
    <source>
        <dbReference type="SAM" id="MobiDB-lite"/>
    </source>
</evidence>
<evidence type="ECO:0000313" key="3">
    <source>
        <dbReference type="Proteomes" id="UP000712281"/>
    </source>
</evidence>